<dbReference type="Gene3D" id="3.30.365.10">
    <property type="entry name" value="Aldehyde oxidase/xanthine dehydrogenase, molybdopterin binding domain"/>
    <property type="match status" value="4"/>
</dbReference>
<dbReference type="InterPro" id="IPR000674">
    <property type="entry name" value="Ald_Oxase/Xan_DH_a/b"/>
</dbReference>
<dbReference type="EMBL" id="JAPJZI010000001">
    <property type="protein sequence ID" value="MDA5399293.1"/>
    <property type="molecule type" value="Genomic_DNA"/>
</dbReference>
<dbReference type="SMART" id="SM01008">
    <property type="entry name" value="Ald_Xan_dh_C"/>
    <property type="match status" value="1"/>
</dbReference>
<keyword evidence="1" id="KW-0500">Molybdenum</keyword>
<evidence type="ECO:0000259" key="3">
    <source>
        <dbReference type="SMART" id="SM01008"/>
    </source>
</evidence>
<keyword evidence="2" id="KW-0560">Oxidoreductase</keyword>
<dbReference type="InterPro" id="IPR036856">
    <property type="entry name" value="Ald_Oxase/Xan_DH_a/b_sf"/>
</dbReference>
<dbReference type="Pfam" id="PF01315">
    <property type="entry name" value="Ald_Xan_dh_C"/>
    <property type="match status" value="1"/>
</dbReference>
<evidence type="ECO:0000256" key="2">
    <source>
        <dbReference type="ARBA" id="ARBA00023002"/>
    </source>
</evidence>
<dbReference type="PANTHER" id="PTHR11908">
    <property type="entry name" value="XANTHINE DEHYDROGENASE"/>
    <property type="match status" value="1"/>
</dbReference>
<protein>
    <submittedName>
        <fullName evidence="4">Xanthine dehydrogenase family protein molybdopterin-binding subunit</fullName>
    </submittedName>
</protein>
<dbReference type="RefSeq" id="WP_267990736.1">
    <property type="nucleotide sequence ID" value="NZ_JAPJZI010000001.1"/>
</dbReference>
<dbReference type="Proteomes" id="UP001151234">
    <property type="component" value="Unassembled WGS sequence"/>
</dbReference>
<feature type="domain" description="Aldehyde oxidase/xanthine dehydrogenase a/b hammerhead" evidence="3">
    <location>
        <begin position="24"/>
        <end position="142"/>
    </location>
</feature>
<dbReference type="InterPro" id="IPR016208">
    <property type="entry name" value="Ald_Oxase/xanthine_DH-like"/>
</dbReference>
<proteinExistence type="predicted"/>
<dbReference type="Pfam" id="PF02738">
    <property type="entry name" value="MoCoBD_1"/>
    <property type="match status" value="1"/>
</dbReference>
<dbReference type="SUPFAM" id="SSF54665">
    <property type="entry name" value="CO dehydrogenase molybdoprotein N-domain-like"/>
    <property type="match status" value="1"/>
</dbReference>
<dbReference type="InterPro" id="IPR037165">
    <property type="entry name" value="AldOxase/xan_DH_Mopterin-bd_sf"/>
</dbReference>
<comment type="caution">
    <text evidence="4">The sequence shown here is derived from an EMBL/GenBank/DDBJ whole genome shotgun (WGS) entry which is preliminary data.</text>
</comment>
<name>A0A9X3ZI03_9HYPH</name>
<dbReference type="InterPro" id="IPR008274">
    <property type="entry name" value="AldOxase/xan_DH_MoCoBD1"/>
</dbReference>
<sequence>MNIVTPKFGVGASALRKEDDALVRGQGRYTDDFNKQDQLYGYVVRSPYAAADFTIASVEEALASDGVHLVMTAADVADLGDIRCHVKVKQPDGTKNETRETPLLCKDRVRFVGDAIAFVVADSIRQAQDAAELIEIDWEDGEAVTDMEAALSEGSPLLWPELGTNRVYAFEQGDKAETDAAFKDAAHIIEVDYTNNRLVANYMEPRGALAEWDSQEESFTLTTGSQGVHHIRNTLARDIFSMETEKIRVISGDVGGGFGTRIHNYREYPLTMEAARRLGRPVKWLSDRSEHFVADAHGRDNLVKAQMAVDEDGRFQALRIDVKANMGAYLNGFGPMVPQFGAMMATGVYDIRIHHLRIEGVYTNTTPVDAYRGAGRPEAALLIERLVDACARQTGIDISDLRRRNFIQPEQFPYVTASGRNYDVGDYEKHLDQALERADAAGFEARADEAKARRKIRGFGTAVYIEACAFAGSEPAHLHLNGDGTLTLHIGTQSNGQGHVTAYSQFIADRIGIDFDKIIVKQGDTNDLDSGGGTGGSRSIPIGGVSVDRAGEMLATQMRKIASDRLEASVDDIELVDGAAKVVGTDQSISYKEIAAAAEDPDQLKAMADIKQDEATYPNGTHICEVEIDPETGKCEVIAYTIVDDFGMVVNPTLLMGQVHGGAVQGIGQCLLEGVIYGEDGQLLTASLMDYTMPRADDMPSFDFTTYNIPSTTNAMGMKGAGEAGTIGACPAALNAVIDALDRAYGIRHIEMPTTPQRIWQTIQQAADA</sequence>
<dbReference type="SUPFAM" id="SSF56003">
    <property type="entry name" value="Molybdenum cofactor-binding domain"/>
    <property type="match status" value="1"/>
</dbReference>
<dbReference type="InterPro" id="IPR046867">
    <property type="entry name" value="AldOxase/xan_DH_MoCoBD2"/>
</dbReference>
<dbReference type="AlphaFoldDB" id="A0A9X3ZI03"/>
<dbReference type="PANTHER" id="PTHR11908:SF132">
    <property type="entry name" value="ALDEHYDE OXIDASE 1-RELATED"/>
    <property type="match status" value="1"/>
</dbReference>
<dbReference type="GO" id="GO:0005506">
    <property type="term" value="F:iron ion binding"/>
    <property type="evidence" value="ECO:0007669"/>
    <property type="project" value="InterPro"/>
</dbReference>
<dbReference type="GO" id="GO:0016491">
    <property type="term" value="F:oxidoreductase activity"/>
    <property type="evidence" value="ECO:0007669"/>
    <property type="project" value="UniProtKB-KW"/>
</dbReference>
<evidence type="ECO:0000256" key="1">
    <source>
        <dbReference type="ARBA" id="ARBA00022505"/>
    </source>
</evidence>
<dbReference type="Pfam" id="PF20256">
    <property type="entry name" value="MoCoBD_2"/>
    <property type="match status" value="1"/>
</dbReference>
<organism evidence="4 5">
    <name type="scientific">Hoeflea prorocentri</name>
    <dbReference type="NCBI Taxonomy" id="1922333"/>
    <lineage>
        <taxon>Bacteria</taxon>
        <taxon>Pseudomonadati</taxon>
        <taxon>Pseudomonadota</taxon>
        <taxon>Alphaproteobacteria</taxon>
        <taxon>Hyphomicrobiales</taxon>
        <taxon>Rhizobiaceae</taxon>
        <taxon>Hoeflea</taxon>
    </lineage>
</organism>
<keyword evidence="5" id="KW-1185">Reference proteome</keyword>
<accession>A0A9X3ZI03</accession>
<dbReference type="Gene3D" id="3.90.1170.50">
    <property type="entry name" value="Aldehyde oxidase/xanthine dehydrogenase, a/b hammerhead"/>
    <property type="match status" value="1"/>
</dbReference>
<gene>
    <name evidence="4" type="ORF">OQ273_11980</name>
</gene>
<reference evidence="4" key="1">
    <citation type="submission" date="2022-11" db="EMBL/GenBank/DDBJ databases">
        <title>Draft genome sequence of Hoeflea poritis E7-10 and Hoeflea prorocentri PM5-8, separated from scleractinian coral Porites lutea and marine dinoflagellate.</title>
        <authorList>
            <person name="Zhang G."/>
            <person name="Wei Q."/>
            <person name="Cai L."/>
        </authorList>
    </citation>
    <scope>NUCLEOTIDE SEQUENCE</scope>
    <source>
        <strain evidence="4">PM5-8</strain>
    </source>
</reference>
<evidence type="ECO:0000313" key="5">
    <source>
        <dbReference type="Proteomes" id="UP001151234"/>
    </source>
</evidence>
<evidence type="ECO:0000313" key="4">
    <source>
        <dbReference type="EMBL" id="MDA5399293.1"/>
    </source>
</evidence>